<evidence type="ECO:0000313" key="9">
    <source>
        <dbReference type="EMBL" id="NYE85788.1"/>
    </source>
</evidence>
<feature type="domain" description="MPN" evidence="8">
    <location>
        <begin position="107"/>
        <end position="229"/>
    </location>
</feature>
<keyword evidence="10" id="KW-1185">Reference proteome</keyword>
<sequence length="229" mass="25174">MASTTSLQHTVPVEERPRERLQRHGPSVLTDAELLAVLLRTGTAGCNAIELGRLLLTRFNGLRGLFAASRDDLRQIDGLGEVKVGQLQAILELARREVAETLHREDVLTHPSAVKQYCSMALAHRQIECCLALYLDMRNRLIQVTTLSEGTLGQTTVYPREIVREALRVHAASVILTHNHPSGNPEPSAADERLTHHVKNALALVDIRLLDHIIVAGTVTTSLAERGAM</sequence>
<dbReference type="SUPFAM" id="SSF47781">
    <property type="entry name" value="RuvA domain 2-like"/>
    <property type="match status" value="1"/>
</dbReference>
<dbReference type="Proteomes" id="UP000542125">
    <property type="component" value="Unassembled WGS sequence"/>
</dbReference>
<keyword evidence="5" id="KW-0482">Metalloprotease</keyword>
<name>A0A7Y9IZ71_9BURK</name>
<evidence type="ECO:0000259" key="8">
    <source>
        <dbReference type="PROSITE" id="PS50249"/>
    </source>
</evidence>
<feature type="compositionally biased region" description="Basic and acidic residues" evidence="7">
    <location>
        <begin position="12"/>
        <end position="22"/>
    </location>
</feature>
<protein>
    <submittedName>
        <fullName evidence="9">DNA repair protein RadC</fullName>
    </submittedName>
</protein>
<dbReference type="GO" id="GO:0008237">
    <property type="term" value="F:metallopeptidase activity"/>
    <property type="evidence" value="ECO:0007669"/>
    <property type="project" value="UniProtKB-KW"/>
</dbReference>
<evidence type="ECO:0000256" key="1">
    <source>
        <dbReference type="ARBA" id="ARBA00022670"/>
    </source>
</evidence>
<organism evidence="9 10">
    <name type="scientific">Pigmentiphaga litoralis</name>
    <dbReference type="NCBI Taxonomy" id="516702"/>
    <lineage>
        <taxon>Bacteria</taxon>
        <taxon>Pseudomonadati</taxon>
        <taxon>Pseudomonadota</taxon>
        <taxon>Betaproteobacteria</taxon>
        <taxon>Burkholderiales</taxon>
        <taxon>Alcaligenaceae</taxon>
        <taxon>Pigmentiphaga</taxon>
    </lineage>
</organism>
<evidence type="ECO:0000256" key="2">
    <source>
        <dbReference type="ARBA" id="ARBA00022723"/>
    </source>
</evidence>
<dbReference type="GO" id="GO:0006508">
    <property type="term" value="P:proteolysis"/>
    <property type="evidence" value="ECO:0007669"/>
    <property type="project" value="UniProtKB-KW"/>
</dbReference>
<dbReference type="InterPro" id="IPR037518">
    <property type="entry name" value="MPN"/>
</dbReference>
<evidence type="ECO:0000256" key="6">
    <source>
        <dbReference type="RuleBase" id="RU003797"/>
    </source>
</evidence>
<dbReference type="InterPro" id="IPR010994">
    <property type="entry name" value="RuvA_2-like"/>
</dbReference>
<evidence type="ECO:0000256" key="4">
    <source>
        <dbReference type="ARBA" id="ARBA00022833"/>
    </source>
</evidence>
<dbReference type="InterPro" id="IPR001405">
    <property type="entry name" value="UPF0758"/>
</dbReference>
<dbReference type="SUPFAM" id="SSF102712">
    <property type="entry name" value="JAB1/MPN domain"/>
    <property type="match status" value="1"/>
</dbReference>
<dbReference type="PANTHER" id="PTHR30471">
    <property type="entry name" value="DNA REPAIR PROTEIN RADC"/>
    <property type="match status" value="1"/>
</dbReference>
<dbReference type="Gene3D" id="1.10.150.20">
    <property type="entry name" value="5' to 3' exonuclease, C-terminal subdomain"/>
    <property type="match status" value="1"/>
</dbReference>
<evidence type="ECO:0000256" key="7">
    <source>
        <dbReference type="SAM" id="MobiDB-lite"/>
    </source>
</evidence>
<dbReference type="NCBIfam" id="NF000642">
    <property type="entry name" value="PRK00024.1"/>
    <property type="match status" value="1"/>
</dbReference>
<keyword evidence="1" id="KW-0645">Protease</keyword>
<dbReference type="NCBIfam" id="TIGR00608">
    <property type="entry name" value="radc"/>
    <property type="match status" value="1"/>
</dbReference>
<dbReference type="InterPro" id="IPR020891">
    <property type="entry name" value="UPF0758_CS"/>
</dbReference>
<keyword evidence="4" id="KW-0862">Zinc</keyword>
<dbReference type="Pfam" id="PF20582">
    <property type="entry name" value="UPF0758_N"/>
    <property type="match status" value="1"/>
</dbReference>
<comment type="caution">
    <text evidence="9">The sequence shown here is derived from an EMBL/GenBank/DDBJ whole genome shotgun (WGS) entry which is preliminary data.</text>
</comment>
<dbReference type="PANTHER" id="PTHR30471:SF3">
    <property type="entry name" value="UPF0758 PROTEIN YEES-RELATED"/>
    <property type="match status" value="1"/>
</dbReference>
<dbReference type="CDD" id="cd08071">
    <property type="entry name" value="MPN_DUF2466"/>
    <property type="match status" value="1"/>
</dbReference>
<evidence type="ECO:0000313" key="10">
    <source>
        <dbReference type="Proteomes" id="UP000542125"/>
    </source>
</evidence>
<accession>A0A7Y9IZ71</accession>
<evidence type="ECO:0000256" key="5">
    <source>
        <dbReference type="ARBA" id="ARBA00023049"/>
    </source>
</evidence>
<gene>
    <name evidence="9" type="ORF">FHW18_005107</name>
</gene>
<evidence type="ECO:0000256" key="3">
    <source>
        <dbReference type="ARBA" id="ARBA00022801"/>
    </source>
</evidence>
<feature type="region of interest" description="Disordered" evidence="7">
    <location>
        <begin position="1"/>
        <end position="23"/>
    </location>
</feature>
<dbReference type="InterPro" id="IPR025657">
    <property type="entry name" value="RadC_JAB"/>
</dbReference>
<dbReference type="PROSITE" id="PS50249">
    <property type="entry name" value="MPN"/>
    <property type="match status" value="1"/>
</dbReference>
<dbReference type="Gene3D" id="3.40.140.10">
    <property type="entry name" value="Cytidine Deaminase, domain 2"/>
    <property type="match status" value="1"/>
</dbReference>
<dbReference type="GO" id="GO:0046872">
    <property type="term" value="F:metal ion binding"/>
    <property type="evidence" value="ECO:0007669"/>
    <property type="project" value="UniProtKB-KW"/>
</dbReference>
<dbReference type="Pfam" id="PF04002">
    <property type="entry name" value="RadC"/>
    <property type="match status" value="1"/>
</dbReference>
<dbReference type="RefSeq" id="WP_179590192.1">
    <property type="nucleotide sequence ID" value="NZ_JACBYR010000003.1"/>
</dbReference>
<dbReference type="InterPro" id="IPR046778">
    <property type="entry name" value="UPF0758_N"/>
</dbReference>
<dbReference type="AlphaFoldDB" id="A0A7Y9IZ71"/>
<dbReference type="PROSITE" id="PS01302">
    <property type="entry name" value="UPF0758"/>
    <property type="match status" value="1"/>
</dbReference>
<reference evidence="9 10" key="1">
    <citation type="submission" date="2020-07" db="EMBL/GenBank/DDBJ databases">
        <title>Genomic Encyclopedia of Type Strains, Phase IV (KMG-V): Genome sequencing to study the core and pangenomes of soil and plant-associated prokaryotes.</title>
        <authorList>
            <person name="Whitman W."/>
        </authorList>
    </citation>
    <scope>NUCLEOTIDE SEQUENCE [LARGE SCALE GENOMIC DNA]</scope>
    <source>
        <strain evidence="9 10">SAS40</strain>
    </source>
</reference>
<keyword evidence="3" id="KW-0378">Hydrolase</keyword>
<keyword evidence="2" id="KW-0479">Metal-binding</keyword>
<proteinExistence type="inferred from homology"/>
<comment type="similarity">
    <text evidence="6">Belongs to the UPF0758 family.</text>
</comment>
<dbReference type="EMBL" id="JACBYR010000003">
    <property type="protein sequence ID" value="NYE85788.1"/>
    <property type="molecule type" value="Genomic_DNA"/>
</dbReference>